<evidence type="ECO:0000256" key="4">
    <source>
        <dbReference type="ARBA" id="ARBA00023239"/>
    </source>
</evidence>
<dbReference type="GO" id="GO:0046872">
    <property type="term" value="F:metal ion binding"/>
    <property type="evidence" value="ECO:0007669"/>
    <property type="project" value="UniProtKB-KW"/>
</dbReference>
<protein>
    <submittedName>
        <fullName evidence="6">Aldehyde-activating protein</fullName>
    </submittedName>
</protein>
<sequence length="132" mass="14850">MRGHCHCGAVHWESQAEAAWSCYCHCADCRRNCAAPVTAFFGLPHESVAWSGSEPQIYNSSTGVERLFCSACGTQMAYRTARDTVNIHMYTATLECPGELPPKFHVFHSDHVSWLELKDRLPRYGRGRDQDA</sequence>
<keyword evidence="7" id="KW-1185">Reference proteome</keyword>
<dbReference type="PANTHER" id="PTHR33337">
    <property type="entry name" value="GFA DOMAIN-CONTAINING PROTEIN"/>
    <property type="match status" value="1"/>
</dbReference>
<evidence type="ECO:0000313" key="7">
    <source>
        <dbReference type="Proteomes" id="UP000018780"/>
    </source>
</evidence>
<keyword evidence="3" id="KW-0862">Zinc</keyword>
<feature type="domain" description="CENP-V/GFA" evidence="5">
    <location>
        <begin position="1"/>
        <end position="115"/>
    </location>
</feature>
<dbReference type="SUPFAM" id="SSF51316">
    <property type="entry name" value="Mss4-like"/>
    <property type="match status" value="1"/>
</dbReference>
<gene>
    <name evidence="6" type="ORF">METH_07100</name>
</gene>
<proteinExistence type="inferred from homology"/>
<evidence type="ECO:0000313" key="6">
    <source>
        <dbReference type="EMBL" id="AHD00492.1"/>
    </source>
</evidence>
<dbReference type="PATRIC" id="fig|999552.6.peg.1427"/>
<dbReference type="RefSeq" id="WP_024089696.1">
    <property type="nucleotide sequence ID" value="NC_023135.1"/>
</dbReference>
<evidence type="ECO:0000256" key="3">
    <source>
        <dbReference type="ARBA" id="ARBA00022833"/>
    </source>
</evidence>
<organism evidence="6 7">
    <name type="scientific">Leisingera methylohalidivorans DSM 14336</name>
    <dbReference type="NCBI Taxonomy" id="999552"/>
    <lineage>
        <taxon>Bacteria</taxon>
        <taxon>Pseudomonadati</taxon>
        <taxon>Pseudomonadota</taxon>
        <taxon>Alphaproteobacteria</taxon>
        <taxon>Rhodobacterales</taxon>
        <taxon>Roseobacteraceae</taxon>
        <taxon>Leisingera</taxon>
    </lineage>
</organism>
<dbReference type="EMBL" id="CP006773">
    <property type="protein sequence ID" value="AHD00492.1"/>
    <property type="molecule type" value="Genomic_DNA"/>
</dbReference>
<name>V9VUD4_9RHOB</name>
<dbReference type="PROSITE" id="PS51891">
    <property type="entry name" value="CENP_V_GFA"/>
    <property type="match status" value="1"/>
</dbReference>
<dbReference type="Proteomes" id="UP000018780">
    <property type="component" value="Chromosome"/>
</dbReference>
<evidence type="ECO:0000256" key="1">
    <source>
        <dbReference type="ARBA" id="ARBA00005495"/>
    </source>
</evidence>
<keyword evidence="4" id="KW-0456">Lyase</keyword>
<keyword evidence="2" id="KW-0479">Metal-binding</keyword>
<dbReference type="STRING" id="999552.METH_07100"/>
<dbReference type="GO" id="GO:0016846">
    <property type="term" value="F:carbon-sulfur lyase activity"/>
    <property type="evidence" value="ECO:0007669"/>
    <property type="project" value="InterPro"/>
</dbReference>
<dbReference type="InterPro" id="IPR006913">
    <property type="entry name" value="CENP-V/GFA"/>
</dbReference>
<dbReference type="Gene3D" id="3.90.1590.10">
    <property type="entry name" value="glutathione-dependent formaldehyde- activating enzyme (gfa)"/>
    <property type="match status" value="1"/>
</dbReference>
<comment type="similarity">
    <text evidence="1">Belongs to the Gfa family.</text>
</comment>
<dbReference type="Pfam" id="PF04828">
    <property type="entry name" value="GFA"/>
    <property type="match status" value="1"/>
</dbReference>
<evidence type="ECO:0000256" key="2">
    <source>
        <dbReference type="ARBA" id="ARBA00022723"/>
    </source>
</evidence>
<evidence type="ECO:0000259" key="5">
    <source>
        <dbReference type="PROSITE" id="PS51891"/>
    </source>
</evidence>
<reference evidence="6 7" key="1">
    <citation type="submission" date="2013-09" db="EMBL/GenBank/DDBJ databases">
        <authorList>
            <consortium name="DOE Joint Genome Institute"/>
            <person name="Klenk H.-P."/>
            <person name="Huntemann M."/>
            <person name="Han J."/>
            <person name="Chen A."/>
            <person name="Kyrpides N."/>
            <person name="Mavromatis K."/>
            <person name="Markowitz V."/>
            <person name="Palaniappan K."/>
            <person name="Ivanova N."/>
            <person name="Schaumberg A."/>
            <person name="Pati A."/>
            <person name="Liolios K."/>
            <person name="Nordberg H.P."/>
            <person name="Cantor M.N."/>
            <person name="Hua S.X."/>
            <person name="Woyke T."/>
        </authorList>
    </citation>
    <scope>NUCLEOTIDE SEQUENCE [LARGE SCALE GENOMIC DNA]</scope>
    <source>
        <strain evidence="6 7">DSM 14336</strain>
    </source>
</reference>
<dbReference type="PANTHER" id="PTHR33337:SF40">
    <property type="entry name" value="CENP-V_GFA DOMAIN-CONTAINING PROTEIN-RELATED"/>
    <property type="match status" value="1"/>
</dbReference>
<dbReference type="AlphaFoldDB" id="V9VUD4"/>
<accession>V9VUD4</accession>
<dbReference type="KEGG" id="lmd:METH_07100"/>
<dbReference type="OrthoDB" id="9807246at2"/>
<dbReference type="InterPro" id="IPR011057">
    <property type="entry name" value="Mss4-like_sf"/>
</dbReference>
<dbReference type="HOGENOM" id="CLU_055491_4_3_5"/>